<dbReference type="GO" id="GO:0016993">
    <property type="term" value="F:precorrin-8X methylmutase activity"/>
    <property type="evidence" value="ECO:0007669"/>
    <property type="project" value="InterPro"/>
</dbReference>
<reference evidence="7" key="1">
    <citation type="journal article" date="2020" name="ISME J.">
        <title>Gammaproteobacteria mediating utilization of methyl-, sulfur- and petroleum organic compounds in deep ocean hydrothermal plumes.</title>
        <authorList>
            <person name="Zhou Z."/>
            <person name="Liu Y."/>
            <person name="Pan J."/>
            <person name="Cron B.R."/>
            <person name="Toner B.M."/>
            <person name="Anantharaman K."/>
            <person name="Breier J.A."/>
            <person name="Dick G.J."/>
            <person name="Li M."/>
        </authorList>
    </citation>
    <scope>NUCLEOTIDE SEQUENCE</scope>
    <source>
        <strain evidence="6">SZUA-1453</strain>
        <strain evidence="7">SZUA-1471</strain>
    </source>
</reference>
<dbReference type="UniPathway" id="UPA00148"/>
<evidence type="ECO:0000256" key="3">
    <source>
        <dbReference type="ARBA" id="ARBA00022573"/>
    </source>
</evidence>
<dbReference type="Proteomes" id="UP000643554">
    <property type="component" value="Unassembled WGS sequence"/>
</dbReference>
<dbReference type="InterPro" id="IPR003722">
    <property type="entry name" value="Cbl_synth_CobH/CbiC"/>
</dbReference>
<dbReference type="Proteomes" id="UP000618343">
    <property type="component" value="Unassembled WGS sequence"/>
</dbReference>
<dbReference type="EMBL" id="DQUO01000048">
    <property type="protein sequence ID" value="HIP91485.1"/>
    <property type="molecule type" value="Genomic_DNA"/>
</dbReference>
<dbReference type="EMBL" id="DQUI01000017">
    <property type="protein sequence ID" value="HIP84015.1"/>
    <property type="molecule type" value="Genomic_DNA"/>
</dbReference>
<name>A0A832ZHX0_9EURY</name>
<dbReference type="EC" id="5.4.99.60" evidence="7"/>
<sequence>MFMGAVTRDGLDIARRSREIVRKKIRELLGRDIERYSQWEMRIIERVVHATADVEYAKLLRFKDNPIERGIEGIKEECPIVVDVEMVKVGIRYRNTLSFIDDRRVYKIAREEGITRAAAAMRVAKPYIHRGIVVVGNAPTALSEVVRLIEEEGIKPRVVIGVPVGFVKASESKELLRSIDVPSITTEGPKGGTPVAVSIVNGIVELSRGREV</sequence>
<dbReference type="PANTHER" id="PTHR43588:SF1">
    <property type="entry name" value="COBALT-PRECORRIN-8 METHYLMUTASE"/>
    <property type="match status" value="1"/>
</dbReference>
<dbReference type="GO" id="GO:0009236">
    <property type="term" value="P:cobalamin biosynthetic process"/>
    <property type="evidence" value="ECO:0007669"/>
    <property type="project" value="UniProtKB-UniPathway"/>
</dbReference>
<comment type="pathway">
    <text evidence="1">Cofactor biosynthesis; adenosylcobalamin biosynthesis.</text>
</comment>
<evidence type="ECO:0000313" key="8">
    <source>
        <dbReference type="Proteomes" id="UP000618343"/>
    </source>
</evidence>
<dbReference type="SUPFAM" id="SSF63965">
    <property type="entry name" value="Precorrin-8X methylmutase CbiC/CobH"/>
    <property type="match status" value="1"/>
</dbReference>
<dbReference type="InterPro" id="IPR036588">
    <property type="entry name" value="CobH/CbiC_sf"/>
</dbReference>
<comment type="caution">
    <text evidence="7">The sequence shown here is derived from an EMBL/GenBank/DDBJ whole genome shotgun (WGS) entry which is preliminary data.</text>
</comment>
<proteinExistence type="inferred from homology"/>
<evidence type="ECO:0000313" key="7">
    <source>
        <dbReference type="EMBL" id="HIP91485.1"/>
    </source>
</evidence>
<dbReference type="NCBIfam" id="NF004901">
    <property type="entry name" value="PRK06264.1"/>
    <property type="match status" value="1"/>
</dbReference>
<dbReference type="Gene3D" id="3.40.50.10230">
    <property type="entry name" value="Cobalamin biosynthesis CobH/CbiC, precorrin-8X methylmutase"/>
    <property type="match status" value="1"/>
</dbReference>
<accession>A0A832ZHX0</accession>
<evidence type="ECO:0000313" key="6">
    <source>
        <dbReference type="EMBL" id="HIP84015.1"/>
    </source>
</evidence>
<evidence type="ECO:0000256" key="2">
    <source>
        <dbReference type="ARBA" id="ARBA00009774"/>
    </source>
</evidence>
<protein>
    <submittedName>
        <fullName evidence="7">Cobalt-precorrin-8 methylmutase</fullName>
        <ecNumber evidence="7">5.4.99.60</ecNumber>
    </submittedName>
</protein>
<dbReference type="Pfam" id="PF02570">
    <property type="entry name" value="CbiC"/>
    <property type="match status" value="1"/>
</dbReference>
<dbReference type="PANTHER" id="PTHR43588">
    <property type="entry name" value="COBALT-PRECORRIN-8 METHYLMUTASE"/>
    <property type="match status" value="1"/>
</dbReference>
<keyword evidence="4 7" id="KW-0413">Isomerase</keyword>
<evidence type="ECO:0000256" key="1">
    <source>
        <dbReference type="ARBA" id="ARBA00004953"/>
    </source>
</evidence>
<evidence type="ECO:0000256" key="4">
    <source>
        <dbReference type="ARBA" id="ARBA00023235"/>
    </source>
</evidence>
<keyword evidence="3" id="KW-0169">Cobalamin biosynthesis</keyword>
<comment type="similarity">
    <text evidence="2">Belongs to the CobH/CbiC family.</text>
</comment>
<evidence type="ECO:0000259" key="5">
    <source>
        <dbReference type="Pfam" id="PF02570"/>
    </source>
</evidence>
<gene>
    <name evidence="6" type="ORF">EYH15_00750</name>
    <name evidence="7" type="ORF">EYH21_04225</name>
</gene>
<organism evidence="7 8">
    <name type="scientific">Methanothermococcus okinawensis</name>
    <dbReference type="NCBI Taxonomy" id="155863"/>
    <lineage>
        <taxon>Archaea</taxon>
        <taxon>Methanobacteriati</taxon>
        <taxon>Methanobacteriota</taxon>
        <taxon>Methanomada group</taxon>
        <taxon>Methanococci</taxon>
        <taxon>Methanococcales</taxon>
        <taxon>Methanococcaceae</taxon>
        <taxon>Methanothermococcus</taxon>
    </lineage>
</organism>
<dbReference type="AlphaFoldDB" id="A0A832ZHX0"/>
<feature type="domain" description="Cobalamin biosynthesis precorrin-8X methylmutase CobH/CbiC" evidence="5">
    <location>
        <begin position="12"/>
        <end position="205"/>
    </location>
</feature>
<dbReference type="GO" id="GO:0043778">
    <property type="term" value="F:cobalt-precorrin-8 methylmutase activity"/>
    <property type="evidence" value="ECO:0007669"/>
    <property type="project" value="UniProtKB-EC"/>
</dbReference>